<keyword evidence="2" id="KW-1185">Reference proteome</keyword>
<dbReference type="AlphaFoldDB" id="A0AAV0W9P5"/>
<protein>
    <submittedName>
        <fullName evidence="1">Uncharacterized protein</fullName>
    </submittedName>
</protein>
<gene>
    <name evidence="1" type="ORF">MEUPH1_LOCUS8731</name>
</gene>
<accession>A0AAV0W9P5</accession>
<dbReference type="EMBL" id="CARXXK010000002">
    <property type="protein sequence ID" value="CAI6352495.1"/>
    <property type="molecule type" value="Genomic_DNA"/>
</dbReference>
<organism evidence="1 2">
    <name type="scientific">Macrosiphum euphorbiae</name>
    <name type="common">potato aphid</name>
    <dbReference type="NCBI Taxonomy" id="13131"/>
    <lineage>
        <taxon>Eukaryota</taxon>
        <taxon>Metazoa</taxon>
        <taxon>Ecdysozoa</taxon>
        <taxon>Arthropoda</taxon>
        <taxon>Hexapoda</taxon>
        <taxon>Insecta</taxon>
        <taxon>Pterygota</taxon>
        <taxon>Neoptera</taxon>
        <taxon>Paraneoptera</taxon>
        <taxon>Hemiptera</taxon>
        <taxon>Sternorrhyncha</taxon>
        <taxon>Aphidomorpha</taxon>
        <taxon>Aphidoidea</taxon>
        <taxon>Aphididae</taxon>
        <taxon>Macrosiphini</taxon>
        <taxon>Macrosiphum</taxon>
    </lineage>
</organism>
<comment type="caution">
    <text evidence="1">The sequence shown here is derived from an EMBL/GenBank/DDBJ whole genome shotgun (WGS) entry which is preliminary data.</text>
</comment>
<dbReference type="Proteomes" id="UP001160148">
    <property type="component" value="Unassembled WGS sequence"/>
</dbReference>
<evidence type="ECO:0000313" key="2">
    <source>
        <dbReference type="Proteomes" id="UP001160148"/>
    </source>
</evidence>
<name>A0AAV0W9P5_9HEMI</name>
<evidence type="ECO:0000313" key="1">
    <source>
        <dbReference type="EMBL" id="CAI6352495.1"/>
    </source>
</evidence>
<reference evidence="1 2" key="1">
    <citation type="submission" date="2023-01" db="EMBL/GenBank/DDBJ databases">
        <authorList>
            <person name="Whitehead M."/>
        </authorList>
    </citation>
    <scope>NUCLEOTIDE SEQUENCE [LARGE SCALE GENOMIC DNA]</scope>
</reference>
<sequence length="125" mass="14185">MAGNSSDTRSQTKKIIFSVYNFIKDLSKQDEIDPSMFAQSLKVTAEACGLSERTVKRVCKEGKDSLDPEQQVASFKSPRKTYKSAKPLTELDDFDADIVRRIVHEFYNRGEYPTALTVLTEVKKK</sequence>
<proteinExistence type="predicted"/>